<feature type="compositionally biased region" description="Basic and acidic residues" evidence="1">
    <location>
        <begin position="116"/>
        <end position="131"/>
    </location>
</feature>
<proteinExistence type="predicted"/>
<keyword evidence="3" id="KW-1185">Reference proteome</keyword>
<evidence type="ECO:0000313" key="3">
    <source>
        <dbReference type="Proteomes" id="UP000640052"/>
    </source>
</evidence>
<comment type="caution">
    <text evidence="2">The sequence shown here is derived from an EMBL/GenBank/DDBJ whole genome shotgun (WGS) entry which is preliminary data.</text>
</comment>
<evidence type="ECO:0000256" key="1">
    <source>
        <dbReference type="SAM" id="MobiDB-lite"/>
    </source>
</evidence>
<gene>
    <name evidence="2" type="ORF">Aph01nite_16850</name>
</gene>
<protein>
    <submittedName>
        <fullName evidence="2">Uncharacterized protein</fullName>
    </submittedName>
</protein>
<feature type="region of interest" description="Disordered" evidence="1">
    <location>
        <begin position="1"/>
        <end position="55"/>
    </location>
</feature>
<sequence length="131" mass="13567">MEQPVGGVRIEPAAFGPDRELGRDDVTRGPLLRRNGESGRSVAGSSAIPEGAPITATDAGARIAASGDRSASWSPAWMLAGRTSHSSDMVRLQMWGAGSAADVSATRPRVAGLDDPSGKDFGRDLTHSGHM</sequence>
<reference evidence="2" key="1">
    <citation type="submission" date="2021-01" db="EMBL/GenBank/DDBJ databases">
        <title>Whole genome shotgun sequence of Acrocarpospora phusangensis NBRC 108782.</title>
        <authorList>
            <person name="Komaki H."/>
            <person name="Tamura T."/>
        </authorList>
    </citation>
    <scope>NUCLEOTIDE SEQUENCE</scope>
    <source>
        <strain evidence="2">NBRC 108782</strain>
    </source>
</reference>
<feature type="region of interest" description="Disordered" evidence="1">
    <location>
        <begin position="101"/>
        <end position="131"/>
    </location>
</feature>
<dbReference type="AlphaFoldDB" id="A0A919UP80"/>
<evidence type="ECO:0000313" key="2">
    <source>
        <dbReference type="EMBL" id="GIH23375.1"/>
    </source>
</evidence>
<feature type="compositionally biased region" description="Basic and acidic residues" evidence="1">
    <location>
        <begin position="17"/>
        <end position="27"/>
    </location>
</feature>
<dbReference type="EMBL" id="BOOA01000010">
    <property type="protein sequence ID" value="GIH23375.1"/>
    <property type="molecule type" value="Genomic_DNA"/>
</dbReference>
<name>A0A919UP80_9ACTN</name>
<dbReference type="Proteomes" id="UP000640052">
    <property type="component" value="Unassembled WGS sequence"/>
</dbReference>
<accession>A0A919UP80</accession>
<organism evidence="2 3">
    <name type="scientific">Acrocarpospora phusangensis</name>
    <dbReference type="NCBI Taxonomy" id="1070424"/>
    <lineage>
        <taxon>Bacteria</taxon>
        <taxon>Bacillati</taxon>
        <taxon>Actinomycetota</taxon>
        <taxon>Actinomycetes</taxon>
        <taxon>Streptosporangiales</taxon>
        <taxon>Streptosporangiaceae</taxon>
        <taxon>Acrocarpospora</taxon>
    </lineage>
</organism>